<name>A0A447KLL2_SEROD</name>
<dbReference type="PANTHER" id="PTHR42709">
    <property type="entry name" value="ALKALINE PHOSPHATASE LIKE PROTEIN"/>
    <property type="match status" value="1"/>
</dbReference>
<reference evidence="2 3" key="1">
    <citation type="submission" date="2018-12" db="EMBL/GenBank/DDBJ databases">
        <authorList>
            <consortium name="Pathogen Informatics"/>
        </authorList>
    </citation>
    <scope>NUCLEOTIDE SEQUENCE [LARGE SCALE GENOMIC DNA]</scope>
    <source>
        <strain evidence="2 3">NCTC11214</strain>
    </source>
</reference>
<gene>
    <name evidence="2" type="primary">yqaA</name>
    <name evidence="2" type="ORF">NCTC11214_00649</name>
</gene>
<keyword evidence="1" id="KW-1133">Transmembrane helix</keyword>
<feature type="transmembrane region" description="Helical" evidence="1">
    <location>
        <begin position="115"/>
        <end position="141"/>
    </location>
</feature>
<feature type="transmembrane region" description="Helical" evidence="1">
    <location>
        <begin position="42"/>
        <end position="66"/>
    </location>
</feature>
<dbReference type="InterPro" id="IPR051311">
    <property type="entry name" value="DedA_domain"/>
</dbReference>
<dbReference type="AlphaFoldDB" id="A0A447KLL2"/>
<sequence>MSSTLTLLSLFGSSFLSATLLPGNSEIYLVALLSNGRISPELLVLAATLGNTLGGVTNVIIGRLLPAMKPQRGLATAQRWLQRFGPAALLLSWMPVVGDLLCVLAGWLRMPWGPVVLFLCIGKALRYIVLTMITLQGIAWWH</sequence>
<dbReference type="RefSeq" id="WP_004955173.1">
    <property type="nucleotide sequence ID" value="NZ_JAEKCK010000004.1"/>
</dbReference>
<dbReference type="EMBL" id="LR134117">
    <property type="protein sequence ID" value="VDZ52324.1"/>
    <property type="molecule type" value="Genomic_DNA"/>
</dbReference>
<evidence type="ECO:0000256" key="1">
    <source>
        <dbReference type="SAM" id="Phobius"/>
    </source>
</evidence>
<evidence type="ECO:0000313" key="3">
    <source>
        <dbReference type="Proteomes" id="UP000281391"/>
    </source>
</evidence>
<protein>
    <submittedName>
        <fullName evidence="2">Inner membrane protein yqaA</fullName>
    </submittedName>
</protein>
<keyword evidence="1" id="KW-0812">Transmembrane</keyword>
<evidence type="ECO:0000313" key="2">
    <source>
        <dbReference type="EMBL" id="VDZ52324.1"/>
    </source>
</evidence>
<proteinExistence type="predicted"/>
<keyword evidence="1" id="KW-0472">Membrane</keyword>
<dbReference type="PANTHER" id="PTHR42709:SF4">
    <property type="entry name" value="INNER MEMBRANE PROTEIN YQAA"/>
    <property type="match status" value="1"/>
</dbReference>
<feature type="transmembrane region" description="Helical" evidence="1">
    <location>
        <begin position="87"/>
        <end position="109"/>
    </location>
</feature>
<organism evidence="2 3">
    <name type="scientific">Serratia odorifera</name>
    <dbReference type="NCBI Taxonomy" id="618"/>
    <lineage>
        <taxon>Bacteria</taxon>
        <taxon>Pseudomonadati</taxon>
        <taxon>Pseudomonadota</taxon>
        <taxon>Gammaproteobacteria</taxon>
        <taxon>Enterobacterales</taxon>
        <taxon>Yersiniaceae</taxon>
        <taxon>Serratia</taxon>
    </lineage>
</organism>
<accession>A0A447KLL2</accession>
<dbReference type="Proteomes" id="UP000281391">
    <property type="component" value="Chromosome"/>
</dbReference>
<dbReference type="KEGG" id="sof:NCTC11214_00649"/>